<dbReference type="HAMAP" id="MF_02040">
    <property type="entry name" value="Mrp_NBP35"/>
    <property type="match status" value="1"/>
</dbReference>
<dbReference type="PANTHER" id="PTHR42961">
    <property type="entry name" value="IRON-SULFUR PROTEIN NUBPL"/>
    <property type="match status" value="1"/>
</dbReference>
<dbReference type="FunFam" id="3.40.50.300:FF:001278">
    <property type="entry name" value="Iron-sulfur cluster carrier protein"/>
    <property type="match status" value="1"/>
</dbReference>
<dbReference type="InterPro" id="IPR019591">
    <property type="entry name" value="Mrp/NBP35_ATP-bd"/>
</dbReference>
<dbReference type="EMBL" id="JARQZJ010000069">
    <property type="protein sequence ID" value="KAK9881426.1"/>
    <property type="molecule type" value="Genomic_DNA"/>
</dbReference>
<dbReference type="SUPFAM" id="SSF52540">
    <property type="entry name" value="P-loop containing nucleoside triphosphate hydrolases"/>
    <property type="match status" value="1"/>
</dbReference>
<evidence type="ECO:0000313" key="8">
    <source>
        <dbReference type="EMBL" id="KAK9881426.1"/>
    </source>
</evidence>
<dbReference type="GO" id="GO:0005524">
    <property type="term" value="F:ATP binding"/>
    <property type="evidence" value="ECO:0007669"/>
    <property type="project" value="UniProtKB-KW"/>
</dbReference>
<dbReference type="GO" id="GO:0140663">
    <property type="term" value="F:ATP-dependent FeS chaperone activity"/>
    <property type="evidence" value="ECO:0007669"/>
    <property type="project" value="InterPro"/>
</dbReference>
<evidence type="ECO:0008006" key="10">
    <source>
        <dbReference type="Google" id="ProtNLM"/>
    </source>
</evidence>
<comment type="caution">
    <text evidence="8">The sequence shown here is derived from an EMBL/GenBank/DDBJ whole genome shotgun (WGS) entry which is preliminary data.</text>
</comment>
<evidence type="ECO:0000256" key="5">
    <source>
        <dbReference type="ARBA" id="ARBA00023004"/>
    </source>
</evidence>
<organism evidence="8 9">
    <name type="scientific">Henosepilachna vigintioctopunctata</name>
    <dbReference type="NCBI Taxonomy" id="420089"/>
    <lineage>
        <taxon>Eukaryota</taxon>
        <taxon>Metazoa</taxon>
        <taxon>Ecdysozoa</taxon>
        <taxon>Arthropoda</taxon>
        <taxon>Hexapoda</taxon>
        <taxon>Insecta</taxon>
        <taxon>Pterygota</taxon>
        <taxon>Neoptera</taxon>
        <taxon>Endopterygota</taxon>
        <taxon>Coleoptera</taxon>
        <taxon>Polyphaga</taxon>
        <taxon>Cucujiformia</taxon>
        <taxon>Coccinelloidea</taxon>
        <taxon>Coccinellidae</taxon>
        <taxon>Epilachninae</taxon>
        <taxon>Epilachnini</taxon>
        <taxon>Henosepilachna</taxon>
    </lineage>
</organism>
<evidence type="ECO:0000256" key="3">
    <source>
        <dbReference type="ARBA" id="ARBA00022741"/>
    </source>
</evidence>
<keyword evidence="3" id="KW-0547">Nucleotide-binding</keyword>
<keyword evidence="5" id="KW-0408">Iron</keyword>
<comment type="similarity">
    <text evidence="7">Belongs to the Mrp/NBP35 ATP-binding proteins family.</text>
</comment>
<keyword evidence="4" id="KW-0067">ATP-binding</keyword>
<dbReference type="CDD" id="cd02037">
    <property type="entry name" value="Mrp_NBP35"/>
    <property type="match status" value="1"/>
</dbReference>
<dbReference type="InterPro" id="IPR000808">
    <property type="entry name" value="Mrp-like_CS"/>
</dbReference>
<dbReference type="InterPro" id="IPR027417">
    <property type="entry name" value="P-loop_NTPase"/>
</dbReference>
<dbReference type="PROSITE" id="PS01215">
    <property type="entry name" value="MRP"/>
    <property type="match status" value="1"/>
</dbReference>
<dbReference type="AlphaFoldDB" id="A0AAW1UCS2"/>
<accession>A0AAW1UCS2</accession>
<protein>
    <recommendedName>
        <fullName evidence="10">Iron-sulfur protein NUBPL</fullName>
    </recommendedName>
</protein>
<keyword evidence="9" id="KW-1185">Reference proteome</keyword>
<dbReference type="InterPro" id="IPR033756">
    <property type="entry name" value="YlxH/NBP35"/>
</dbReference>
<keyword evidence="6" id="KW-0411">Iron-sulfur</keyword>
<evidence type="ECO:0000256" key="1">
    <source>
        <dbReference type="ARBA" id="ARBA00022485"/>
    </source>
</evidence>
<evidence type="ECO:0000256" key="6">
    <source>
        <dbReference type="ARBA" id="ARBA00023014"/>
    </source>
</evidence>
<reference evidence="8 9" key="1">
    <citation type="submission" date="2023-03" db="EMBL/GenBank/DDBJ databases">
        <title>Genome insight into feeding habits of ladybird beetles.</title>
        <authorList>
            <person name="Li H.-S."/>
            <person name="Huang Y.-H."/>
            <person name="Pang H."/>
        </authorList>
    </citation>
    <scope>NUCLEOTIDE SEQUENCE [LARGE SCALE GENOMIC DNA]</scope>
    <source>
        <strain evidence="8">SYSU_2023b</strain>
        <tissue evidence="8">Whole body</tissue>
    </source>
</reference>
<proteinExistence type="inferred from homology"/>
<dbReference type="GO" id="GO:0016226">
    <property type="term" value="P:iron-sulfur cluster assembly"/>
    <property type="evidence" value="ECO:0007669"/>
    <property type="project" value="InterPro"/>
</dbReference>
<dbReference type="Pfam" id="PF10609">
    <property type="entry name" value="ParA"/>
    <property type="match status" value="1"/>
</dbReference>
<sequence>MFLRSLNMNIYKNSSSLFVVCFRTKTSQSELENHKSKLMSKGLPKRTPIDGVKNIILVSSGKGGVGKSTTSVNLALAFKHVDETKRIGILDSDVFGPSVPLLMNLKDYPTVDDKNMMVPLRNYGIKCMSMGFLIESESPVLWRGLMVMQALQKLMREVKWGDIDYLIVDTPPGTGDTHLSLVQNLPITGALLVTTPQIAALQVTRRGASMFKKLSVPVIGIVENMSSTICPNCSTEIKLFGSETAKFAKEINCEILERIPLESCISVYNDKGTPIVVAEPDHFISNSYKKLARNIITFIENNRSEK</sequence>
<evidence type="ECO:0000256" key="4">
    <source>
        <dbReference type="ARBA" id="ARBA00022840"/>
    </source>
</evidence>
<dbReference type="PANTHER" id="PTHR42961:SF2">
    <property type="entry name" value="IRON-SULFUR PROTEIN NUBPL"/>
    <property type="match status" value="1"/>
</dbReference>
<dbReference type="GO" id="GO:0046872">
    <property type="term" value="F:metal ion binding"/>
    <property type="evidence" value="ECO:0007669"/>
    <property type="project" value="UniProtKB-KW"/>
</dbReference>
<evidence type="ECO:0000256" key="2">
    <source>
        <dbReference type="ARBA" id="ARBA00022723"/>
    </source>
</evidence>
<dbReference type="GO" id="GO:0032981">
    <property type="term" value="P:mitochondrial respiratory chain complex I assembly"/>
    <property type="evidence" value="ECO:0007669"/>
    <property type="project" value="TreeGrafter"/>
</dbReference>
<dbReference type="InterPro" id="IPR044304">
    <property type="entry name" value="NUBPL-like"/>
</dbReference>
<evidence type="ECO:0000256" key="7">
    <source>
        <dbReference type="ARBA" id="ARBA00024036"/>
    </source>
</evidence>
<dbReference type="Proteomes" id="UP001431783">
    <property type="component" value="Unassembled WGS sequence"/>
</dbReference>
<keyword evidence="1" id="KW-0004">4Fe-4S</keyword>
<dbReference type="GO" id="GO:0051539">
    <property type="term" value="F:4 iron, 4 sulfur cluster binding"/>
    <property type="evidence" value="ECO:0007669"/>
    <property type="project" value="UniProtKB-KW"/>
</dbReference>
<dbReference type="Gene3D" id="3.40.50.300">
    <property type="entry name" value="P-loop containing nucleotide triphosphate hydrolases"/>
    <property type="match status" value="1"/>
</dbReference>
<keyword evidence="2" id="KW-0479">Metal-binding</keyword>
<dbReference type="GO" id="GO:0005739">
    <property type="term" value="C:mitochondrion"/>
    <property type="evidence" value="ECO:0007669"/>
    <property type="project" value="TreeGrafter"/>
</dbReference>
<name>A0AAW1UCS2_9CUCU</name>
<evidence type="ECO:0000313" key="9">
    <source>
        <dbReference type="Proteomes" id="UP001431783"/>
    </source>
</evidence>
<gene>
    <name evidence="8" type="ORF">WA026_016314</name>
</gene>